<proteinExistence type="predicted"/>
<keyword evidence="2" id="KW-1185">Reference proteome</keyword>
<dbReference type="EMBL" id="JBHUPD010000001">
    <property type="protein sequence ID" value="MFD2872288.1"/>
    <property type="molecule type" value="Genomic_DNA"/>
</dbReference>
<gene>
    <name evidence="1" type="ORF">ACFS5N_07415</name>
</gene>
<name>A0ABW5YAD9_9SPHI</name>
<protein>
    <submittedName>
        <fullName evidence="1">Uncharacterized protein</fullName>
    </submittedName>
</protein>
<dbReference type="Proteomes" id="UP001597557">
    <property type="component" value="Unassembled WGS sequence"/>
</dbReference>
<comment type="caution">
    <text evidence="1">The sequence shown here is derived from an EMBL/GenBank/DDBJ whole genome shotgun (WGS) entry which is preliminary data.</text>
</comment>
<accession>A0ABW5YAD9</accession>
<reference evidence="2" key="1">
    <citation type="journal article" date="2019" name="Int. J. Syst. Evol. Microbiol.">
        <title>The Global Catalogue of Microorganisms (GCM) 10K type strain sequencing project: providing services to taxonomists for standard genome sequencing and annotation.</title>
        <authorList>
            <consortium name="The Broad Institute Genomics Platform"/>
            <consortium name="The Broad Institute Genome Sequencing Center for Infectious Disease"/>
            <person name="Wu L."/>
            <person name="Ma J."/>
        </authorList>
    </citation>
    <scope>NUCLEOTIDE SEQUENCE [LARGE SCALE GENOMIC DNA]</scope>
    <source>
        <strain evidence="2">KCTC 22437</strain>
    </source>
</reference>
<evidence type="ECO:0000313" key="1">
    <source>
        <dbReference type="EMBL" id="MFD2872288.1"/>
    </source>
</evidence>
<dbReference type="RefSeq" id="WP_377183773.1">
    <property type="nucleotide sequence ID" value="NZ_JBHUPD010000001.1"/>
</dbReference>
<sequence>MQQASGEVDIEAGVIRNQTSLHGLARRWEEKNWSPYVYNDELFMVTDFDPFLRVIKMSYKNDAIVAGEISLDRKYD</sequence>
<organism evidence="1 2">
    <name type="scientific">Mucilaginibacter ximonensis</name>
    <dbReference type="NCBI Taxonomy" id="538021"/>
    <lineage>
        <taxon>Bacteria</taxon>
        <taxon>Pseudomonadati</taxon>
        <taxon>Bacteroidota</taxon>
        <taxon>Sphingobacteriia</taxon>
        <taxon>Sphingobacteriales</taxon>
        <taxon>Sphingobacteriaceae</taxon>
        <taxon>Mucilaginibacter</taxon>
    </lineage>
</organism>
<evidence type="ECO:0000313" key="2">
    <source>
        <dbReference type="Proteomes" id="UP001597557"/>
    </source>
</evidence>